<organism evidence="6 7">
    <name type="scientific">Methylomonas denitrificans</name>
    <dbReference type="NCBI Taxonomy" id="1538553"/>
    <lineage>
        <taxon>Bacteria</taxon>
        <taxon>Pseudomonadati</taxon>
        <taxon>Pseudomonadota</taxon>
        <taxon>Gammaproteobacteria</taxon>
        <taxon>Methylococcales</taxon>
        <taxon>Methylococcaceae</taxon>
        <taxon>Methylomonas</taxon>
    </lineage>
</organism>
<evidence type="ECO:0000313" key="7">
    <source>
        <dbReference type="Proteomes" id="UP000030512"/>
    </source>
</evidence>
<evidence type="ECO:0000256" key="1">
    <source>
        <dbReference type="ARBA" id="ARBA00023015"/>
    </source>
</evidence>
<dbReference type="EMBL" id="CP014476">
    <property type="protein sequence ID" value="AMK76128.1"/>
    <property type="molecule type" value="Genomic_DNA"/>
</dbReference>
<accession>A0A126T229</accession>
<reference evidence="6 7" key="1">
    <citation type="journal article" date="2015" name="Environ. Microbiol.">
        <title>Methane oxidation coupled to nitrate reduction under hypoxia by the Gammaproteobacterium Methylomonas denitrificans, sp. nov. type strain FJG1.</title>
        <authorList>
            <person name="Kits K.D."/>
            <person name="Klotz M.G."/>
            <person name="Stein L.Y."/>
        </authorList>
    </citation>
    <scope>NUCLEOTIDE SEQUENCE [LARGE SCALE GENOMIC DNA]</scope>
    <source>
        <strain evidence="6 7">FJG1</strain>
    </source>
</reference>
<proteinExistence type="predicted"/>
<dbReference type="InterPro" id="IPR036271">
    <property type="entry name" value="Tet_transcr_reg_TetR-rel_C_sf"/>
</dbReference>
<keyword evidence="2 4" id="KW-0238">DNA-binding</keyword>
<dbReference type="PRINTS" id="PR00455">
    <property type="entry name" value="HTHTETR"/>
</dbReference>
<dbReference type="GO" id="GO:0003677">
    <property type="term" value="F:DNA binding"/>
    <property type="evidence" value="ECO:0007669"/>
    <property type="project" value="UniProtKB-UniRule"/>
</dbReference>
<dbReference type="Gene3D" id="1.10.357.10">
    <property type="entry name" value="Tetracycline Repressor, domain 2"/>
    <property type="match status" value="1"/>
</dbReference>
<dbReference type="InterPro" id="IPR001647">
    <property type="entry name" value="HTH_TetR"/>
</dbReference>
<evidence type="ECO:0000256" key="3">
    <source>
        <dbReference type="ARBA" id="ARBA00023163"/>
    </source>
</evidence>
<keyword evidence="1" id="KW-0805">Transcription regulation</keyword>
<keyword evidence="7" id="KW-1185">Reference proteome</keyword>
<protein>
    <submittedName>
        <fullName evidence="6">TetR family transcriptional regulator</fullName>
    </submittedName>
</protein>
<dbReference type="KEGG" id="mdn:JT25_006410"/>
<dbReference type="PANTHER" id="PTHR47506:SF3">
    <property type="entry name" value="HTH-TYPE TRANSCRIPTIONAL REGULATOR LMRA"/>
    <property type="match status" value="1"/>
</dbReference>
<dbReference type="SUPFAM" id="SSF48498">
    <property type="entry name" value="Tetracyclin repressor-like, C-terminal domain"/>
    <property type="match status" value="1"/>
</dbReference>
<gene>
    <name evidence="6" type="ORF">JT25_006410</name>
</gene>
<feature type="DNA-binding region" description="H-T-H motif" evidence="4">
    <location>
        <begin position="35"/>
        <end position="54"/>
    </location>
</feature>
<dbReference type="SUPFAM" id="SSF46689">
    <property type="entry name" value="Homeodomain-like"/>
    <property type="match status" value="1"/>
</dbReference>
<dbReference type="AlphaFoldDB" id="A0A126T229"/>
<evidence type="ECO:0000256" key="2">
    <source>
        <dbReference type="ARBA" id="ARBA00023125"/>
    </source>
</evidence>
<dbReference type="OrthoDB" id="116240at2"/>
<sequence>MISDSSKTILDRPPRERILLTAHDLFYRDGIRATGIDKVIAESGVTKVTFYRYFPSKNDLIRAFLDFRHEGWMAWFRDAIQRHGGRVGSGLMPLVAAMAEWFRKPIYRGCAFINTVAELGGVLPDVVEICHQHKQDMVRVIAELLPDGPNRLQLANAAAVAIDGAIVKAQLESQDAEEKQSLQSLETLLIALDAFAESTPAVKAPND</sequence>
<dbReference type="Pfam" id="PF00440">
    <property type="entry name" value="TetR_N"/>
    <property type="match status" value="1"/>
</dbReference>
<dbReference type="Proteomes" id="UP000030512">
    <property type="component" value="Chromosome"/>
</dbReference>
<evidence type="ECO:0000259" key="5">
    <source>
        <dbReference type="PROSITE" id="PS50977"/>
    </source>
</evidence>
<dbReference type="PROSITE" id="PS50977">
    <property type="entry name" value="HTH_TETR_2"/>
    <property type="match status" value="1"/>
</dbReference>
<feature type="domain" description="HTH tetR-type" evidence="5">
    <location>
        <begin position="12"/>
        <end position="72"/>
    </location>
</feature>
<evidence type="ECO:0000313" key="6">
    <source>
        <dbReference type="EMBL" id="AMK76128.1"/>
    </source>
</evidence>
<dbReference type="STRING" id="1538553.JT25_006410"/>
<keyword evidence="3" id="KW-0804">Transcription</keyword>
<evidence type="ECO:0000256" key="4">
    <source>
        <dbReference type="PROSITE-ProRule" id="PRU00335"/>
    </source>
</evidence>
<dbReference type="PANTHER" id="PTHR47506">
    <property type="entry name" value="TRANSCRIPTIONAL REGULATORY PROTEIN"/>
    <property type="match status" value="1"/>
</dbReference>
<name>A0A126T229_9GAMM</name>
<dbReference type="InterPro" id="IPR009057">
    <property type="entry name" value="Homeodomain-like_sf"/>
</dbReference>